<comment type="caution">
    <text evidence="1">The sequence shown here is derived from an EMBL/GenBank/DDBJ whole genome shotgun (WGS) entry which is preliminary data.</text>
</comment>
<keyword evidence="2" id="KW-1185">Reference proteome</keyword>
<evidence type="ECO:0000313" key="2">
    <source>
        <dbReference type="Proteomes" id="UP000828048"/>
    </source>
</evidence>
<proteinExistence type="predicted"/>
<sequence>MKKANFSHLLVLVLLCLSSHLISLNAVPITRTRSLMHGSPLDNGVSEDTHLVKPEEKLEAERIEIRRVDIQLNDYAGSGANNRHTPYPKLGRGGCVEC</sequence>
<name>A0ACB7YFM0_9ERIC</name>
<dbReference type="Proteomes" id="UP000828048">
    <property type="component" value="Chromosome 8"/>
</dbReference>
<reference evidence="1 2" key="1">
    <citation type="journal article" date="2021" name="Hortic Res">
        <title>High-quality reference genome and annotation aids understanding of berry development for evergreen blueberry (Vaccinium darrowii).</title>
        <authorList>
            <person name="Yu J."/>
            <person name="Hulse-Kemp A.M."/>
            <person name="Babiker E."/>
            <person name="Staton M."/>
        </authorList>
    </citation>
    <scope>NUCLEOTIDE SEQUENCE [LARGE SCALE GENOMIC DNA]</scope>
    <source>
        <strain evidence="2">cv. NJ 8807/NJ 8810</strain>
        <tissue evidence="1">Young leaf</tissue>
    </source>
</reference>
<protein>
    <submittedName>
        <fullName evidence="1">Uncharacterized protein</fullName>
    </submittedName>
</protein>
<dbReference type="EMBL" id="CM037158">
    <property type="protein sequence ID" value="KAH7852457.1"/>
    <property type="molecule type" value="Genomic_DNA"/>
</dbReference>
<evidence type="ECO:0000313" key="1">
    <source>
        <dbReference type="EMBL" id="KAH7852457.1"/>
    </source>
</evidence>
<organism evidence="1 2">
    <name type="scientific">Vaccinium darrowii</name>
    <dbReference type="NCBI Taxonomy" id="229202"/>
    <lineage>
        <taxon>Eukaryota</taxon>
        <taxon>Viridiplantae</taxon>
        <taxon>Streptophyta</taxon>
        <taxon>Embryophyta</taxon>
        <taxon>Tracheophyta</taxon>
        <taxon>Spermatophyta</taxon>
        <taxon>Magnoliopsida</taxon>
        <taxon>eudicotyledons</taxon>
        <taxon>Gunneridae</taxon>
        <taxon>Pentapetalae</taxon>
        <taxon>asterids</taxon>
        <taxon>Ericales</taxon>
        <taxon>Ericaceae</taxon>
        <taxon>Vaccinioideae</taxon>
        <taxon>Vaccinieae</taxon>
        <taxon>Vaccinium</taxon>
    </lineage>
</organism>
<gene>
    <name evidence="1" type="ORF">Vadar_024993</name>
</gene>
<accession>A0ACB7YFM0</accession>